<proteinExistence type="predicted"/>
<reference evidence="1 2" key="1">
    <citation type="journal article" date="2019" name="Int. J. Syst. Evol. Microbiol.">
        <title>The Global Catalogue of Microorganisms (GCM) 10K type strain sequencing project: providing services to taxonomists for standard genome sequencing and annotation.</title>
        <authorList>
            <consortium name="The Broad Institute Genomics Platform"/>
            <consortium name="The Broad Institute Genome Sequencing Center for Infectious Disease"/>
            <person name="Wu L."/>
            <person name="Ma J."/>
        </authorList>
    </citation>
    <scope>NUCLEOTIDE SEQUENCE [LARGE SCALE GENOMIC DNA]</scope>
    <source>
        <strain evidence="1 2">JCM 9088</strain>
    </source>
</reference>
<gene>
    <name evidence="1" type="ORF">GCM10010446_64150</name>
</gene>
<evidence type="ECO:0000313" key="1">
    <source>
        <dbReference type="EMBL" id="GAA2970338.1"/>
    </source>
</evidence>
<dbReference type="Proteomes" id="UP001500403">
    <property type="component" value="Unassembled WGS sequence"/>
</dbReference>
<dbReference type="EMBL" id="BAAAUD010000096">
    <property type="protein sequence ID" value="GAA2970338.1"/>
    <property type="molecule type" value="Genomic_DNA"/>
</dbReference>
<dbReference type="InterPro" id="IPR033457">
    <property type="entry name" value="DUF5133"/>
</dbReference>
<protein>
    <recommendedName>
        <fullName evidence="3">DUF5133 domain-containing protein</fullName>
    </recommendedName>
</protein>
<evidence type="ECO:0008006" key="3">
    <source>
        <dbReference type="Google" id="ProtNLM"/>
    </source>
</evidence>
<keyword evidence="2" id="KW-1185">Reference proteome</keyword>
<accession>A0ABN3XMM4</accession>
<name>A0ABN3XMM4_9ACTN</name>
<sequence length="85" mass="9194">MVLKPEPRCVRTLLARYASARIALAEKPDQAWQRELADVTYTLCVVTGTRSITDAIAAADEILEAARQPEGESRAPLAPETTLAA</sequence>
<evidence type="ECO:0000313" key="2">
    <source>
        <dbReference type="Proteomes" id="UP001500403"/>
    </source>
</evidence>
<organism evidence="1 2">
    <name type="scientific">Streptomyces enissocaesilis</name>
    <dbReference type="NCBI Taxonomy" id="332589"/>
    <lineage>
        <taxon>Bacteria</taxon>
        <taxon>Bacillati</taxon>
        <taxon>Actinomycetota</taxon>
        <taxon>Actinomycetes</taxon>
        <taxon>Kitasatosporales</taxon>
        <taxon>Streptomycetaceae</taxon>
        <taxon>Streptomyces</taxon>
        <taxon>Streptomyces rochei group</taxon>
    </lineage>
</organism>
<comment type="caution">
    <text evidence="1">The sequence shown here is derived from an EMBL/GenBank/DDBJ whole genome shotgun (WGS) entry which is preliminary data.</text>
</comment>
<dbReference type="Pfam" id="PF17196">
    <property type="entry name" value="DUF5133"/>
    <property type="match status" value="1"/>
</dbReference>